<dbReference type="PROSITE" id="PS50093">
    <property type="entry name" value="PKD"/>
    <property type="match status" value="1"/>
</dbReference>
<proteinExistence type="predicted"/>
<dbReference type="OrthoDB" id="120922at2157"/>
<dbReference type="InterPro" id="IPR035986">
    <property type="entry name" value="PKD_dom_sf"/>
</dbReference>
<keyword evidence="4" id="KW-1185">Reference proteome</keyword>
<dbReference type="Pfam" id="PF18911">
    <property type="entry name" value="PKD_4"/>
    <property type="match status" value="1"/>
</dbReference>
<dbReference type="InterPro" id="IPR022409">
    <property type="entry name" value="PKD/Chitinase_dom"/>
</dbReference>
<gene>
    <name evidence="3" type="ORF">MCMEM_1720</name>
</gene>
<accession>A0A0E3SSY8</accession>
<protein>
    <submittedName>
        <fullName evidence="3">Cell surface protein</fullName>
    </submittedName>
</protein>
<feature type="region of interest" description="Disordered" evidence="1">
    <location>
        <begin position="26"/>
        <end position="54"/>
    </location>
</feature>
<feature type="domain" description="PKD" evidence="2">
    <location>
        <begin position="111"/>
        <end position="174"/>
    </location>
</feature>
<organism evidence="3 4">
    <name type="scientific">Methanococcoides methylutens MM1</name>
    <dbReference type="NCBI Taxonomy" id="1434104"/>
    <lineage>
        <taxon>Archaea</taxon>
        <taxon>Methanobacteriati</taxon>
        <taxon>Methanobacteriota</taxon>
        <taxon>Stenosarchaea group</taxon>
        <taxon>Methanomicrobia</taxon>
        <taxon>Methanosarcinales</taxon>
        <taxon>Methanosarcinaceae</taxon>
        <taxon>Methanococcoides</taxon>
    </lineage>
</organism>
<dbReference type="Gene3D" id="2.60.40.10">
    <property type="entry name" value="Immunoglobulins"/>
    <property type="match status" value="1"/>
</dbReference>
<dbReference type="Proteomes" id="UP000033048">
    <property type="component" value="Chromosome"/>
</dbReference>
<dbReference type="InterPro" id="IPR013783">
    <property type="entry name" value="Ig-like_fold"/>
</dbReference>
<dbReference type="InterPro" id="IPR055354">
    <property type="entry name" value="DUF7507"/>
</dbReference>
<dbReference type="CDD" id="cd00146">
    <property type="entry name" value="PKD"/>
    <property type="match status" value="1"/>
</dbReference>
<dbReference type="PANTHER" id="PTHR36842">
    <property type="entry name" value="PROTEIN TOLB HOMOLOG"/>
    <property type="match status" value="1"/>
</dbReference>
<dbReference type="PANTHER" id="PTHR36842:SF1">
    <property type="entry name" value="PROTEIN TOLB"/>
    <property type="match status" value="1"/>
</dbReference>
<evidence type="ECO:0000256" key="1">
    <source>
        <dbReference type="SAM" id="MobiDB-lite"/>
    </source>
</evidence>
<sequence>MNSLIKPVGSLALVVLLLSGLTSFSTNSPELVPEPTNDVPETNHSEWDNSTPETSEFNISVKEGDKEDPGIWVSPGDHKPKVIVEEPAPPVANFTAYPLSGVVPLNVTFNDSSSDAEEYSWDVDGDGLEDSNASDFVYRYDKEGIYNVSLIVTNKDGSHTKVVENCINVTANPSLSIVKLTDGYDVDDPSSYEVEVGSPIVWSYNISNKGDVPLTNIFVNDSVEGPVGVIAYLGVGEYNDSLNLSNTSVEGVYQNAVTASTTYDDVEVNSTDVSYYFGVNASIDIESSIGDPVSDVQIQCLVFEWTYNVTNNGNVDLTEVVVQDNSSSISIDRITVDADNILEPNESWVYSASATTEHGWNEVILANVTAYYNGTEKNFYAFDEVLFHYVGGT</sequence>
<dbReference type="STRING" id="1434104.MCMEM_1720"/>
<evidence type="ECO:0000313" key="3">
    <source>
        <dbReference type="EMBL" id="AKB85773.1"/>
    </source>
</evidence>
<name>A0A0E3SSY8_METMT</name>
<dbReference type="KEGG" id="mmet:MCMEM_1720"/>
<evidence type="ECO:0000313" key="4">
    <source>
        <dbReference type="Proteomes" id="UP000033048"/>
    </source>
</evidence>
<dbReference type="Pfam" id="PF24346">
    <property type="entry name" value="DUF7507"/>
    <property type="match status" value="1"/>
</dbReference>
<dbReference type="EMBL" id="CP009518">
    <property type="protein sequence ID" value="AKB85773.1"/>
    <property type="molecule type" value="Genomic_DNA"/>
</dbReference>
<dbReference type="InterPro" id="IPR000601">
    <property type="entry name" value="PKD_dom"/>
</dbReference>
<dbReference type="SMART" id="SM00089">
    <property type="entry name" value="PKD"/>
    <property type="match status" value="1"/>
</dbReference>
<dbReference type="RefSeq" id="WP_048205827.1">
    <property type="nucleotide sequence ID" value="NZ_CP009518.1"/>
</dbReference>
<dbReference type="HOGENOM" id="CLU_701345_0_0_2"/>
<dbReference type="SUPFAM" id="SSF49299">
    <property type="entry name" value="PKD domain"/>
    <property type="match status" value="1"/>
</dbReference>
<reference evidence="3 4" key="1">
    <citation type="submission" date="2014-07" db="EMBL/GenBank/DDBJ databases">
        <title>Methanogenic archaea and the global carbon cycle.</title>
        <authorList>
            <person name="Henriksen J.R."/>
            <person name="Luke J."/>
            <person name="Reinhart S."/>
            <person name="Benedict M.N."/>
            <person name="Youngblut N.D."/>
            <person name="Metcalf M.E."/>
            <person name="Whitaker R.J."/>
            <person name="Metcalf W.W."/>
        </authorList>
    </citation>
    <scope>NUCLEOTIDE SEQUENCE [LARGE SCALE GENOMIC DNA]</scope>
    <source>
        <strain evidence="3 4">MM1</strain>
    </source>
</reference>
<evidence type="ECO:0000259" key="2">
    <source>
        <dbReference type="PROSITE" id="PS50093"/>
    </source>
</evidence>
<dbReference type="AlphaFoldDB" id="A0A0E3SSY8"/>
<dbReference type="GeneID" id="24894286"/>